<dbReference type="Pfam" id="PF07977">
    <property type="entry name" value="FabA"/>
    <property type="match status" value="1"/>
</dbReference>
<dbReference type="Proteomes" id="UP001244787">
    <property type="component" value="Unassembled WGS sequence"/>
</dbReference>
<sequence>MKKEEIIALLPYSDPFLFVDQLISISDDAVSGTFTFKVDSFFYRGHFRNNPITPGVILTECMGQIGLVCLGIFILHVEKGSTNPTFAMSGTKINFYAPVYPGETVTVQSQKIYFRFNKLKCEVQMLNSENVVVAKGTIDGMLRESILE</sequence>
<evidence type="ECO:0000256" key="1">
    <source>
        <dbReference type="ARBA" id="ARBA00023239"/>
    </source>
</evidence>
<protein>
    <submittedName>
        <fullName evidence="2">Hydroxymyristoyl-ACP dehydratase</fullName>
    </submittedName>
</protein>
<dbReference type="EMBL" id="JAUGQQ010000002">
    <property type="protein sequence ID" value="MDN3723490.1"/>
    <property type="molecule type" value="Genomic_DNA"/>
</dbReference>
<reference evidence="2 3" key="1">
    <citation type="submission" date="2023-06" db="EMBL/GenBank/DDBJ databases">
        <authorList>
            <person name="Ye Y.-Q."/>
            <person name="Du Z.-J."/>
        </authorList>
    </citation>
    <scope>NUCLEOTIDE SEQUENCE [LARGE SCALE GENOMIC DNA]</scope>
    <source>
        <strain evidence="2 3">SDUM287046</strain>
    </source>
</reference>
<dbReference type="CDD" id="cd00493">
    <property type="entry name" value="FabA_FabZ"/>
    <property type="match status" value="1"/>
</dbReference>
<dbReference type="InterPro" id="IPR029069">
    <property type="entry name" value="HotDog_dom_sf"/>
</dbReference>
<name>A0ABT8DHX1_9FLAO</name>
<organism evidence="2 3">
    <name type="scientific">Aequorivita aurantiaca</name>
    <dbReference type="NCBI Taxonomy" id="3053356"/>
    <lineage>
        <taxon>Bacteria</taxon>
        <taxon>Pseudomonadati</taxon>
        <taxon>Bacteroidota</taxon>
        <taxon>Flavobacteriia</taxon>
        <taxon>Flavobacteriales</taxon>
        <taxon>Flavobacteriaceae</taxon>
        <taxon>Aequorivita</taxon>
    </lineage>
</organism>
<dbReference type="SUPFAM" id="SSF54637">
    <property type="entry name" value="Thioesterase/thiol ester dehydrase-isomerase"/>
    <property type="match status" value="1"/>
</dbReference>
<dbReference type="PANTHER" id="PTHR30272:SF1">
    <property type="entry name" value="3-HYDROXYACYL-[ACYL-CARRIER-PROTEIN] DEHYDRATASE"/>
    <property type="match status" value="1"/>
</dbReference>
<accession>A0ABT8DHX1</accession>
<keyword evidence="3" id="KW-1185">Reference proteome</keyword>
<dbReference type="InterPro" id="IPR013114">
    <property type="entry name" value="FabA_FabZ"/>
</dbReference>
<evidence type="ECO:0000313" key="2">
    <source>
        <dbReference type="EMBL" id="MDN3723490.1"/>
    </source>
</evidence>
<gene>
    <name evidence="2" type="ORF">QRD02_03775</name>
</gene>
<dbReference type="RefSeq" id="WP_290253583.1">
    <property type="nucleotide sequence ID" value="NZ_JAUGQQ010000002.1"/>
</dbReference>
<comment type="caution">
    <text evidence="2">The sequence shown here is derived from an EMBL/GenBank/DDBJ whole genome shotgun (WGS) entry which is preliminary data.</text>
</comment>
<dbReference type="PANTHER" id="PTHR30272">
    <property type="entry name" value="3-HYDROXYACYL-[ACYL-CARRIER-PROTEIN] DEHYDRATASE"/>
    <property type="match status" value="1"/>
</dbReference>
<keyword evidence="1" id="KW-0456">Lyase</keyword>
<proteinExistence type="predicted"/>
<evidence type="ECO:0000313" key="3">
    <source>
        <dbReference type="Proteomes" id="UP001244787"/>
    </source>
</evidence>
<dbReference type="Gene3D" id="3.10.129.10">
    <property type="entry name" value="Hotdog Thioesterase"/>
    <property type="match status" value="1"/>
</dbReference>